<feature type="domain" description="UBC core" evidence="3">
    <location>
        <begin position="1"/>
        <end position="138"/>
    </location>
</feature>
<evidence type="ECO:0000256" key="2">
    <source>
        <dbReference type="ARBA" id="ARBA00022786"/>
    </source>
</evidence>
<evidence type="ECO:0000313" key="4">
    <source>
        <dbReference type="EMBL" id="KAF5814063.1"/>
    </source>
</evidence>
<dbReference type="AlphaFoldDB" id="A0A9K3JEM3"/>
<proteinExistence type="predicted"/>
<dbReference type="InterPro" id="IPR016135">
    <property type="entry name" value="UBQ-conjugating_enzyme/RWD"/>
</dbReference>
<keyword evidence="5" id="KW-1185">Reference proteome</keyword>
<keyword evidence="1" id="KW-0808">Transferase</keyword>
<dbReference type="Proteomes" id="UP000215914">
    <property type="component" value="Unassembled WGS sequence"/>
</dbReference>
<comment type="caution">
    <text evidence="4">The sequence shown here is derived from an EMBL/GenBank/DDBJ whole genome shotgun (WGS) entry which is preliminary data.</text>
</comment>
<accession>A0A9K3JEM3</accession>
<evidence type="ECO:0000313" key="5">
    <source>
        <dbReference type="Proteomes" id="UP000215914"/>
    </source>
</evidence>
<protein>
    <submittedName>
        <fullName evidence="4">Ubiquitin-conjugating enzyme E2, ubiquitin-conjugating enzyme/RWD</fullName>
    </submittedName>
</protein>
<dbReference type="PANTHER" id="PTHR46116:SF41">
    <property type="entry name" value="UBIQUITIN-CONJUGATING ENZYME E2 25-RELATED"/>
    <property type="match status" value="1"/>
</dbReference>
<reference evidence="4" key="1">
    <citation type="journal article" date="2017" name="Nature">
        <title>The sunflower genome provides insights into oil metabolism, flowering and Asterid evolution.</title>
        <authorList>
            <person name="Badouin H."/>
            <person name="Gouzy J."/>
            <person name="Grassa C.J."/>
            <person name="Murat F."/>
            <person name="Staton S.E."/>
            <person name="Cottret L."/>
            <person name="Lelandais-Briere C."/>
            <person name="Owens G.L."/>
            <person name="Carrere S."/>
            <person name="Mayjonade B."/>
            <person name="Legrand L."/>
            <person name="Gill N."/>
            <person name="Kane N.C."/>
            <person name="Bowers J.E."/>
            <person name="Hubner S."/>
            <person name="Bellec A."/>
            <person name="Berard A."/>
            <person name="Berges H."/>
            <person name="Blanchet N."/>
            <person name="Boniface M.C."/>
            <person name="Brunel D."/>
            <person name="Catrice O."/>
            <person name="Chaidir N."/>
            <person name="Claudel C."/>
            <person name="Donnadieu C."/>
            <person name="Faraut T."/>
            <person name="Fievet G."/>
            <person name="Helmstetter N."/>
            <person name="King M."/>
            <person name="Knapp S.J."/>
            <person name="Lai Z."/>
            <person name="Le Paslier M.C."/>
            <person name="Lippi Y."/>
            <person name="Lorenzon L."/>
            <person name="Mandel J.R."/>
            <person name="Marage G."/>
            <person name="Marchand G."/>
            <person name="Marquand E."/>
            <person name="Bret-Mestries E."/>
            <person name="Morien E."/>
            <person name="Nambeesan S."/>
            <person name="Nguyen T."/>
            <person name="Pegot-Espagnet P."/>
            <person name="Pouilly N."/>
            <person name="Raftis F."/>
            <person name="Sallet E."/>
            <person name="Schiex T."/>
            <person name="Thomas J."/>
            <person name="Vandecasteele C."/>
            <person name="Vares D."/>
            <person name="Vear F."/>
            <person name="Vautrin S."/>
            <person name="Crespi M."/>
            <person name="Mangin B."/>
            <person name="Burke J.M."/>
            <person name="Salse J."/>
            <person name="Munos S."/>
            <person name="Vincourt P."/>
            <person name="Rieseberg L.H."/>
            <person name="Langlade N.B."/>
        </authorList>
    </citation>
    <scope>NUCLEOTIDE SEQUENCE</scope>
    <source>
        <tissue evidence="4">Leaves</tissue>
    </source>
</reference>
<gene>
    <name evidence="4" type="ORF">HanXRQr2_Chr03g0106311</name>
</gene>
<dbReference type="PROSITE" id="PS50127">
    <property type="entry name" value="UBC_2"/>
    <property type="match status" value="1"/>
</dbReference>
<dbReference type="EMBL" id="MNCJ02000318">
    <property type="protein sequence ID" value="KAF5814063.1"/>
    <property type="molecule type" value="Genomic_DNA"/>
</dbReference>
<dbReference type="Gene3D" id="3.10.110.10">
    <property type="entry name" value="Ubiquitin Conjugating Enzyme"/>
    <property type="match status" value="1"/>
</dbReference>
<sequence length="247" mass="28164">MDLLRAVIVGAKGTPYHNGLFFFDVYFPRAYPVEAPLVRYHSGGLGINPHLFECGEVRLNLPTDKNWTLWPSSNTNMLQFLVSIQEKVLNAHPLHHQPGFGPSEPSMVAAYFSLLYNEAIQLKSYETMAYIMRNPPKVRFCAFVLLPTSMCRRFTNEMMQNFEAFVVGHFRNYVVDILNATNAYREGLQVGDDMGWEESYKLRFNVDLCMMDLLGGFIHIKAPEVFNFDPIGPICVSVTYIVKSVCL</sequence>
<reference evidence="4" key="2">
    <citation type="submission" date="2020-06" db="EMBL/GenBank/DDBJ databases">
        <title>Helianthus annuus Genome sequencing and assembly Release 2.</title>
        <authorList>
            <person name="Gouzy J."/>
            <person name="Langlade N."/>
            <person name="Munos S."/>
        </authorList>
    </citation>
    <scope>NUCLEOTIDE SEQUENCE</scope>
    <source>
        <tissue evidence="4">Leaves</tissue>
    </source>
</reference>
<dbReference type="InterPro" id="IPR000608">
    <property type="entry name" value="UBC"/>
</dbReference>
<evidence type="ECO:0000259" key="3">
    <source>
        <dbReference type="PROSITE" id="PS50127"/>
    </source>
</evidence>
<organism evidence="4 5">
    <name type="scientific">Helianthus annuus</name>
    <name type="common">Common sunflower</name>
    <dbReference type="NCBI Taxonomy" id="4232"/>
    <lineage>
        <taxon>Eukaryota</taxon>
        <taxon>Viridiplantae</taxon>
        <taxon>Streptophyta</taxon>
        <taxon>Embryophyta</taxon>
        <taxon>Tracheophyta</taxon>
        <taxon>Spermatophyta</taxon>
        <taxon>Magnoliopsida</taxon>
        <taxon>eudicotyledons</taxon>
        <taxon>Gunneridae</taxon>
        <taxon>Pentapetalae</taxon>
        <taxon>asterids</taxon>
        <taxon>campanulids</taxon>
        <taxon>Asterales</taxon>
        <taxon>Asteraceae</taxon>
        <taxon>Asteroideae</taxon>
        <taxon>Heliantheae alliance</taxon>
        <taxon>Heliantheae</taxon>
        <taxon>Helianthus</taxon>
    </lineage>
</organism>
<dbReference type="Pfam" id="PF00179">
    <property type="entry name" value="UQ_con"/>
    <property type="match status" value="1"/>
</dbReference>
<keyword evidence="2" id="KW-0833">Ubl conjugation pathway</keyword>
<dbReference type="Gramene" id="mRNA:HanXRQr2_Chr03g0106311">
    <property type="protein sequence ID" value="mRNA:HanXRQr2_Chr03g0106311"/>
    <property type="gene ID" value="HanXRQr2_Chr03g0106311"/>
</dbReference>
<dbReference type="SUPFAM" id="SSF54495">
    <property type="entry name" value="UBC-like"/>
    <property type="match status" value="1"/>
</dbReference>
<name>A0A9K3JEM3_HELAN</name>
<dbReference type="GO" id="GO:0061631">
    <property type="term" value="F:ubiquitin conjugating enzyme activity"/>
    <property type="evidence" value="ECO:0000318"/>
    <property type="project" value="GO_Central"/>
</dbReference>
<dbReference type="PANTHER" id="PTHR46116">
    <property type="entry name" value="(E3-INDEPENDENT) E2 UBIQUITIN-CONJUGATING ENZYME"/>
    <property type="match status" value="1"/>
</dbReference>
<evidence type="ECO:0000256" key="1">
    <source>
        <dbReference type="ARBA" id="ARBA00022679"/>
    </source>
</evidence>